<sequence length="147" mass="16243">MGHPIVYETSFAGLPHISSFPFLGQPITHAPSSIGHPIVYETSFTGLPHIPPLPLFSQPITHCPPSIGHPVAYEPPFTGPPHLPRLPFLGQPFKPLGSLITPGFRSLGLPITYHYISVFHIPYCYILSYLTLGRPIHYGQLHSWAHP</sequence>
<dbReference type="HOGENOM" id="CLU_157669_0_0_1"/>
<reference evidence="1 2" key="1">
    <citation type="submission" date="2014-06" db="EMBL/GenBank/DDBJ databases">
        <authorList>
            <consortium name="DOE Joint Genome Institute"/>
            <person name="Kuo A."/>
            <person name="Kohler A."/>
            <person name="Nagy L.G."/>
            <person name="Floudas D."/>
            <person name="Copeland A."/>
            <person name="Barry K.W."/>
            <person name="Cichocki N."/>
            <person name="Veneault-Fourrey C."/>
            <person name="LaButti K."/>
            <person name="Lindquist E.A."/>
            <person name="Lipzen A."/>
            <person name="Lundell T."/>
            <person name="Morin E."/>
            <person name="Murat C."/>
            <person name="Sun H."/>
            <person name="Tunlid A."/>
            <person name="Henrissat B."/>
            <person name="Grigoriev I.V."/>
            <person name="Hibbett D.S."/>
            <person name="Martin F."/>
            <person name="Nordberg H.P."/>
            <person name="Cantor M.N."/>
            <person name="Hua S.X."/>
        </authorList>
    </citation>
    <scope>NUCLEOTIDE SEQUENCE [LARGE SCALE GENOMIC DNA]</scope>
    <source>
        <strain evidence="1 2">ATCC 200175</strain>
    </source>
</reference>
<reference evidence="2" key="2">
    <citation type="submission" date="2015-01" db="EMBL/GenBank/DDBJ databases">
        <title>Evolutionary Origins and Diversification of the Mycorrhizal Mutualists.</title>
        <authorList>
            <consortium name="DOE Joint Genome Institute"/>
            <consortium name="Mycorrhizal Genomics Consortium"/>
            <person name="Kohler A."/>
            <person name="Kuo A."/>
            <person name="Nagy L.G."/>
            <person name="Floudas D."/>
            <person name="Copeland A."/>
            <person name="Barry K.W."/>
            <person name="Cichocki N."/>
            <person name="Veneault-Fourrey C."/>
            <person name="LaButti K."/>
            <person name="Lindquist E.A."/>
            <person name="Lipzen A."/>
            <person name="Lundell T."/>
            <person name="Morin E."/>
            <person name="Murat C."/>
            <person name="Riley R."/>
            <person name="Ohm R."/>
            <person name="Sun H."/>
            <person name="Tunlid A."/>
            <person name="Henrissat B."/>
            <person name="Grigoriev I.V."/>
            <person name="Hibbett D.S."/>
            <person name="Martin F."/>
        </authorList>
    </citation>
    <scope>NUCLEOTIDE SEQUENCE [LARGE SCALE GENOMIC DNA]</scope>
    <source>
        <strain evidence="2">ATCC 200175</strain>
    </source>
</reference>
<dbReference type="OrthoDB" id="2682634at2759"/>
<dbReference type="EMBL" id="KN820707">
    <property type="protein sequence ID" value="KIJ05803.1"/>
    <property type="molecule type" value="Genomic_DNA"/>
</dbReference>
<evidence type="ECO:0000313" key="1">
    <source>
        <dbReference type="EMBL" id="KIJ05803.1"/>
    </source>
</evidence>
<proteinExistence type="predicted"/>
<gene>
    <name evidence="1" type="ORF">PAXINDRAFT_20967</name>
</gene>
<organism evidence="1 2">
    <name type="scientific">Paxillus involutus ATCC 200175</name>
    <dbReference type="NCBI Taxonomy" id="664439"/>
    <lineage>
        <taxon>Eukaryota</taxon>
        <taxon>Fungi</taxon>
        <taxon>Dikarya</taxon>
        <taxon>Basidiomycota</taxon>
        <taxon>Agaricomycotina</taxon>
        <taxon>Agaricomycetes</taxon>
        <taxon>Agaricomycetidae</taxon>
        <taxon>Boletales</taxon>
        <taxon>Paxilineae</taxon>
        <taxon>Paxillaceae</taxon>
        <taxon>Paxillus</taxon>
    </lineage>
</organism>
<name>A0A0C9T2R2_PAXIN</name>
<dbReference type="AlphaFoldDB" id="A0A0C9T2R2"/>
<protein>
    <submittedName>
        <fullName evidence="1">Uncharacterized protein</fullName>
    </submittedName>
</protein>
<accession>A0A0C9T2R2</accession>
<dbReference type="Proteomes" id="UP000053647">
    <property type="component" value="Unassembled WGS sequence"/>
</dbReference>
<keyword evidence="2" id="KW-1185">Reference proteome</keyword>
<evidence type="ECO:0000313" key="2">
    <source>
        <dbReference type="Proteomes" id="UP000053647"/>
    </source>
</evidence>